<evidence type="ECO:0000256" key="4">
    <source>
        <dbReference type="ARBA" id="ARBA00022801"/>
    </source>
</evidence>
<dbReference type="AlphaFoldDB" id="J7IRR4"/>
<keyword evidence="10" id="KW-1185">Reference proteome</keyword>
<sequence length="234" mass="26803">MYREDESLMCGRYSFSKPKNITERFGIVQLEFEFEFGPRFNIAPSQEVPVVIHKNGSNLLLMFRWGLIPYWAKDESIGNKLINARAETLAEKPSFRRSFEEKRCLVLADGFYEWKKEGRIKKPYRITLQDGRPFAFAGLWDSWLSPTGQTINSCAIITTTPNKLMEPIHNRMPVILPQGMESLWLDSGAIPSREVKGLLTPFPAEGMVAYEVSPLVNSPRNDEPECIVPVNRLF</sequence>
<dbReference type="GO" id="GO:0008233">
    <property type="term" value="F:peptidase activity"/>
    <property type="evidence" value="ECO:0007669"/>
    <property type="project" value="UniProtKB-KW"/>
</dbReference>
<dbReference type="KEGG" id="dmi:Desmer_2407"/>
<reference evidence="10" key="2">
    <citation type="submission" date="2012-08" db="EMBL/GenBank/DDBJ databases">
        <title>Finished genome of Desulfosporosinus meridiei DSM 13257.</title>
        <authorList>
            <person name="Huntemann M."/>
            <person name="Wei C.-L."/>
            <person name="Han J."/>
            <person name="Detter J.C."/>
            <person name="Han C."/>
            <person name="Davenport K."/>
            <person name="Daligault H."/>
            <person name="Erkkila T."/>
            <person name="Gu W."/>
            <person name="Munk A.C.C."/>
            <person name="Teshima H."/>
            <person name="Xu Y."/>
            <person name="Chain P."/>
            <person name="Tapia R."/>
            <person name="Chen A."/>
            <person name="Krypides N."/>
            <person name="Mavromatis K."/>
            <person name="Markowitz V."/>
            <person name="Szeto E."/>
            <person name="Ivanova N."/>
            <person name="Mikhailova N."/>
            <person name="Ovchinnikova G."/>
            <person name="Pagani I."/>
            <person name="Pati A."/>
            <person name="Goodwin L."/>
            <person name="Peters L."/>
            <person name="Pitluck S."/>
            <person name="Woyke T."/>
            <person name="Pester M."/>
            <person name="Spring S."/>
            <person name="Ollivier B."/>
            <person name="Rattei T."/>
            <person name="Klenk H.-P."/>
            <person name="Wagner M."/>
            <person name="Loy A."/>
        </authorList>
    </citation>
    <scope>NUCLEOTIDE SEQUENCE [LARGE SCALE GENOMIC DNA]</scope>
    <source>
        <strain evidence="10">ATCC BAA-275 / DSM 13257 / NCIMB 13706 / S10</strain>
    </source>
</reference>
<dbReference type="Gene3D" id="3.90.1680.10">
    <property type="entry name" value="SOS response associated peptidase-like"/>
    <property type="match status" value="1"/>
</dbReference>
<proteinExistence type="inferred from homology"/>
<dbReference type="PANTHER" id="PTHR13604:SF0">
    <property type="entry name" value="ABASIC SITE PROCESSING PROTEIN HMCES"/>
    <property type="match status" value="1"/>
</dbReference>
<keyword evidence="3" id="KW-0227">DNA damage</keyword>
<keyword evidence="5" id="KW-0190">Covalent protein-DNA linkage</keyword>
<dbReference type="SUPFAM" id="SSF143081">
    <property type="entry name" value="BB1717-like"/>
    <property type="match status" value="1"/>
</dbReference>
<dbReference type="eggNOG" id="COG2135">
    <property type="taxonomic scope" value="Bacteria"/>
</dbReference>
<reference evidence="9 10" key="1">
    <citation type="journal article" date="2012" name="J. Bacteriol.">
        <title>Complete genome sequences of Desulfosporosinus orientis DSM765T, Desulfosporosinus youngiae DSM17734T, Desulfosporosinus meridiei DSM13257T, and Desulfosporosinus acidiphilus DSM22704T.</title>
        <authorList>
            <person name="Pester M."/>
            <person name="Brambilla E."/>
            <person name="Alazard D."/>
            <person name="Rattei T."/>
            <person name="Weinmaier T."/>
            <person name="Han J."/>
            <person name="Lucas S."/>
            <person name="Lapidus A."/>
            <person name="Cheng J.F."/>
            <person name="Goodwin L."/>
            <person name="Pitluck S."/>
            <person name="Peters L."/>
            <person name="Ovchinnikova G."/>
            <person name="Teshima H."/>
            <person name="Detter J.C."/>
            <person name="Han C.S."/>
            <person name="Tapia R."/>
            <person name="Land M.L."/>
            <person name="Hauser L."/>
            <person name="Kyrpides N.C."/>
            <person name="Ivanova N.N."/>
            <person name="Pagani I."/>
            <person name="Huntmann M."/>
            <person name="Wei C.L."/>
            <person name="Davenport K.W."/>
            <person name="Daligault H."/>
            <person name="Chain P.S."/>
            <person name="Chen A."/>
            <person name="Mavromatis K."/>
            <person name="Markowitz V."/>
            <person name="Szeto E."/>
            <person name="Mikhailova N."/>
            <person name="Pati A."/>
            <person name="Wagner M."/>
            <person name="Woyke T."/>
            <person name="Ollivier B."/>
            <person name="Klenk H.P."/>
            <person name="Spring S."/>
            <person name="Loy A."/>
        </authorList>
    </citation>
    <scope>NUCLEOTIDE SEQUENCE [LARGE SCALE GENOMIC DNA]</scope>
    <source>
        <strain evidence="10">ATCC BAA-275 / DSM 13257 / NCIMB 13706 / S10</strain>
    </source>
</reference>
<evidence type="ECO:0000256" key="3">
    <source>
        <dbReference type="ARBA" id="ARBA00022763"/>
    </source>
</evidence>
<dbReference type="GO" id="GO:0003697">
    <property type="term" value="F:single-stranded DNA binding"/>
    <property type="evidence" value="ECO:0007669"/>
    <property type="project" value="InterPro"/>
</dbReference>
<keyword evidence="6" id="KW-0238">DNA-binding</keyword>
<keyword evidence="2 8" id="KW-0645">Protease</keyword>
<evidence type="ECO:0000256" key="1">
    <source>
        <dbReference type="ARBA" id="ARBA00008136"/>
    </source>
</evidence>
<keyword evidence="7" id="KW-0456">Lyase</keyword>
<dbReference type="Proteomes" id="UP000005262">
    <property type="component" value="Chromosome"/>
</dbReference>
<gene>
    <name evidence="9" type="ordered locus">Desmer_2407</name>
</gene>
<dbReference type="EC" id="3.4.-.-" evidence="8"/>
<keyword evidence="4 8" id="KW-0378">Hydrolase</keyword>
<evidence type="ECO:0000256" key="8">
    <source>
        <dbReference type="RuleBase" id="RU364100"/>
    </source>
</evidence>
<dbReference type="EMBL" id="CP003629">
    <property type="protein sequence ID" value="AFQ44330.1"/>
    <property type="molecule type" value="Genomic_DNA"/>
</dbReference>
<comment type="similarity">
    <text evidence="1 8">Belongs to the SOS response-associated peptidase family.</text>
</comment>
<evidence type="ECO:0000256" key="6">
    <source>
        <dbReference type="ARBA" id="ARBA00023125"/>
    </source>
</evidence>
<evidence type="ECO:0000256" key="2">
    <source>
        <dbReference type="ARBA" id="ARBA00022670"/>
    </source>
</evidence>
<dbReference type="InterPro" id="IPR036590">
    <property type="entry name" value="SRAP-like"/>
</dbReference>
<dbReference type="STRING" id="768704.Desmer_2407"/>
<dbReference type="GO" id="GO:0006508">
    <property type="term" value="P:proteolysis"/>
    <property type="evidence" value="ECO:0007669"/>
    <property type="project" value="UniProtKB-KW"/>
</dbReference>
<dbReference type="GO" id="GO:0016829">
    <property type="term" value="F:lyase activity"/>
    <property type="evidence" value="ECO:0007669"/>
    <property type="project" value="UniProtKB-KW"/>
</dbReference>
<evidence type="ECO:0000256" key="7">
    <source>
        <dbReference type="ARBA" id="ARBA00023239"/>
    </source>
</evidence>
<evidence type="ECO:0000313" key="9">
    <source>
        <dbReference type="EMBL" id="AFQ44330.1"/>
    </source>
</evidence>
<evidence type="ECO:0000313" key="10">
    <source>
        <dbReference type="Proteomes" id="UP000005262"/>
    </source>
</evidence>
<dbReference type="HOGENOM" id="CLU_035990_6_2_9"/>
<dbReference type="GO" id="GO:0106300">
    <property type="term" value="P:protein-DNA covalent cross-linking repair"/>
    <property type="evidence" value="ECO:0007669"/>
    <property type="project" value="InterPro"/>
</dbReference>
<accession>J7IRR4</accession>
<protein>
    <recommendedName>
        <fullName evidence="8">Abasic site processing protein</fullName>
        <ecNumber evidence="8">3.4.-.-</ecNumber>
    </recommendedName>
</protein>
<dbReference type="PANTHER" id="PTHR13604">
    <property type="entry name" value="DC12-RELATED"/>
    <property type="match status" value="1"/>
</dbReference>
<name>J7IRR4_DESMD</name>
<organism evidence="9 10">
    <name type="scientific">Desulfosporosinus meridiei (strain ATCC BAA-275 / DSM 13257 / KCTC 12902 / NCIMB 13706 / S10)</name>
    <dbReference type="NCBI Taxonomy" id="768704"/>
    <lineage>
        <taxon>Bacteria</taxon>
        <taxon>Bacillati</taxon>
        <taxon>Bacillota</taxon>
        <taxon>Clostridia</taxon>
        <taxon>Eubacteriales</taxon>
        <taxon>Desulfitobacteriaceae</taxon>
        <taxon>Desulfosporosinus</taxon>
    </lineage>
</organism>
<dbReference type="Pfam" id="PF02586">
    <property type="entry name" value="SRAP"/>
    <property type="match status" value="1"/>
</dbReference>
<evidence type="ECO:0000256" key="5">
    <source>
        <dbReference type="ARBA" id="ARBA00023124"/>
    </source>
</evidence>
<dbReference type="InterPro" id="IPR003738">
    <property type="entry name" value="SRAP"/>
</dbReference>